<proteinExistence type="predicted"/>
<evidence type="ECO:0000256" key="1">
    <source>
        <dbReference type="SAM" id="MobiDB-lite"/>
    </source>
</evidence>
<dbReference type="Proteomes" id="UP001444661">
    <property type="component" value="Unassembled WGS sequence"/>
</dbReference>
<evidence type="ECO:0000313" key="2">
    <source>
        <dbReference type="EMBL" id="KAK8051273.1"/>
    </source>
</evidence>
<evidence type="ECO:0000313" key="3">
    <source>
        <dbReference type="Proteomes" id="UP001444661"/>
    </source>
</evidence>
<feature type="region of interest" description="Disordered" evidence="1">
    <location>
        <begin position="25"/>
        <end position="46"/>
    </location>
</feature>
<accession>A0ABR1TZW6</accession>
<dbReference type="EMBL" id="JAQQWK010000002">
    <property type="protein sequence ID" value="KAK8051273.1"/>
    <property type="molecule type" value="Genomic_DNA"/>
</dbReference>
<gene>
    <name evidence="2" type="ORF">PG993_002658</name>
</gene>
<organism evidence="2 3">
    <name type="scientific">Apiospora rasikravindrae</name>
    <dbReference type="NCBI Taxonomy" id="990691"/>
    <lineage>
        <taxon>Eukaryota</taxon>
        <taxon>Fungi</taxon>
        <taxon>Dikarya</taxon>
        <taxon>Ascomycota</taxon>
        <taxon>Pezizomycotina</taxon>
        <taxon>Sordariomycetes</taxon>
        <taxon>Xylariomycetidae</taxon>
        <taxon>Amphisphaeriales</taxon>
        <taxon>Apiosporaceae</taxon>
        <taxon>Apiospora</taxon>
    </lineage>
</organism>
<name>A0ABR1TZW6_9PEZI</name>
<reference evidence="2 3" key="1">
    <citation type="submission" date="2023-01" db="EMBL/GenBank/DDBJ databases">
        <title>Analysis of 21 Apiospora genomes using comparative genomics revels a genus with tremendous synthesis potential of carbohydrate active enzymes and secondary metabolites.</title>
        <authorList>
            <person name="Sorensen T."/>
        </authorList>
    </citation>
    <scope>NUCLEOTIDE SEQUENCE [LARGE SCALE GENOMIC DNA]</scope>
    <source>
        <strain evidence="2 3">CBS 33761</strain>
    </source>
</reference>
<sequence>MPKEHVQGSLFVPSVPLLASVPRSGEVRERKAPGPGTWTSAAGATSWGPLCTGQPARRLDFGLGAQVPGGGTEMGPGLVLFPTCRTGVPESHDECQLQHTGHNQVIQHVCQLGNPTERPPQLLGPAVKKSHLAS</sequence>
<protein>
    <submittedName>
        <fullName evidence="2">Uncharacterized protein</fullName>
    </submittedName>
</protein>
<comment type="caution">
    <text evidence="2">The sequence shown here is derived from an EMBL/GenBank/DDBJ whole genome shotgun (WGS) entry which is preliminary data.</text>
</comment>
<keyword evidence="3" id="KW-1185">Reference proteome</keyword>